<evidence type="ECO:0000313" key="4">
    <source>
        <dbReference type="Proteomes" id="UP000775213"/>
    </source>
</evidence>
<sequence length="105" mass="12441">MNVEESDLSTWKLEEFQRELEVLQKEKPDHLKQISNKPLWKCILVLDDAEGSDIVSNEVIDKLVSVIQRLREIKLQRKQKLQDLATTMLELWNLVDTPMEQHQLF</sequence>
<evidence type="ECO:0000313" key="3">
    <source>
        <dbReference type="EMBL" id="KAH0468685.1"/>
    </source>
</evidence>
<dbReference type="GO" id="GO:0000226">
    <property type="term" value="P:microtubule cytoskeleton organization"/>
    <property type="evidence" value="ECO:0007669"/>
    <property type="project" value="InterPro"/>
</dbReference>
<reference evidence="3 4" key="1">
    <citation type="journal article" date="2021" name="Hortic Res">
        <title>Chromosome-scale assembly of the Dendrobium chrysotoxum genome enhances the understanding of orchid evolution.</title>
        <authorList>
            <person name="Zhang Y."/>
            <person name="Zhang G.Q."/>
            <person name="Zhang D."/>
            <person name="Liu X.D."/>
            <person name="Xu X.Y."/>
            <person name="Sun W.H."/>
            <person name="Yu X."/>
            <person name="Zhu X."/>
            <person name="Wang Z.W."/>
            <person name="Zhao X."/>
            <person name="Zhong W.Y."/>
            <person name="Chen H."/>
            <person name="Yin W.L."/>
            <person name="Huang T."/>
            <person name="Niu S.C."/>
            <person name="Liu Z.J."/>
        </authorList>
    </citation>
    <scope>NUCLEOTIDE SEQUENCE [LARGE SCALE GENOMIC DNA]</scope>
    <source>
        <strain evidence="3">Lindl</strain>
    </source>
</reference>
<keyword evidence="4" id="KW-1185">Reference proteome</keyword>
<dbReference type="GO" id="GO:0005819">
    <property type="term" value="C:spindle"/>
    <property type="evidence" value="ECO:0007669"/>
    <property type="project" value="TreeGrafter"/>
</dbReference>
<dbReference type="Proteomes" id="UP000775213">
    <property type="component" value="Unassembled WGS sequence"/>
</dbReference>
<dbReference type="PANTHER" id="PTHR19321">
    <property type="entry name" value="PROTEIN REGULATOR OF CYTOKINESIS 1 PRC1-RELATED"/>
    <property type="match status" value="1"/>
</dbReference>
<protein>
    <submittedName>
        <fullName evidence="3">Uncharacterized protein</fullName>
    </submittedName>
</protein>
<dbReference type="EMBL" id="JAGFBR010000003">
    <property type="protein sequence ID" value="KAH0468685.1"/>
    <property type="molecule type" value="Genomic_DNA"/>
</dbReference>
<dbReference type="GO" id="GO:0008017">
    <property type="term" value="F:microtubule binding"/>
    <property type="evidence" value="ECO:0007669"/>
    <property type="project" value="InterPro"/>
</dbReference>
<name>A0AAV7HKH8_DENCH</name>
<dbReference type="Pfam" id="PF03999">
    <property type="entry name" value="MAP65_ASE1"/>
    <property type="match status" value="1"/>
</dbReference>
<dbReference type="AlphaFoldDB" id="A0AAV7HKH8"/>
<organism evidence="3 4">
    <name type="scientific">Dendrobium chrysotoxum</name>
    <name type="common">Orchid</name>
    <dbReference type="NCBI Taxonomy" id="161865"/>
    <lineage>
        <taxon>Eukaryota</taxon>
        <taxon>Viridiplantae</taxon>
        <taxon>Streptophyta</taxon>
        <taxon>Embryophyta</taxon>
        <taxon>Tracheophyta</taxon>
        <taxon>Spermatophyta</taxon>
        <taxon>Magnoliopsida</taxon>
        <taxon>Liliopsida</taxon>
        <taxon>Asparagales</taxon>
        <taxon>Orchidaceae</taxon>
        <taxon>Epidendroideae</taxon>
        <taxon>Malaxideae</taxon>
        <taxon>Dendrobiinae</taxon>
        <taxon>Dendrobium</taxon>
    </lineage>
</organism>
<comment type="caution">
    <text evidence="3">The sequence shown here is derived from an EMBL/GenBank/DDBJ whole genome shotgun (WGS) entry which is preliminary data.</text>
</comment>
<proteinExistence type="inferred from homology"/>
<dbReference type="GO" id="GO:0005874">
    <property type="term" value="C:microtubule"/>
    <property type="evidence" value="ECO:0007669"/>
    <property type="project" value="UniProtKB-KW"/>
</dbReference>
<evidence type="ECO:0000256" key="2">
    <source>
        <dbReference type="ARBA" id="ARBA00022701"/>
    </source>
</evidence>
<dbReference type="GO" id="GO:0005737">
    <property type="term" value="C:cytoplasm"/>
    <property type="evidence" value="ECO:0007669"/>
    <property type="project" value="TreeGrafter"/>
</dbReference>
<gene>
    <name evidence="3" type="ORF">IEQ34_001917</name>
</gene>
<dbReference type="InterPro" id="IPR007145">
    <property type="entry name" value="MAP65_Ase1_PRC1"/>
</dbReference>
<accession>A0AAV7HKH8</accession>
<dbReference type="PANTHER" id="PTHR19321:SF7">
    <property type="entry name" value="65-KDA MICROTUBULE-ASSOCIATED PROTEIN 3"/>
    <property type="match status" value="1"/>
</dbReference>
<keyword evidence="2" id="KW-0493">Microtubule</keyword>
<comment type="similarity">
    <text evidence="1">Belongs to the MAP65/ASE1 family.</text>
</comment>
<evidence type="ECO:0000256" key="1">
    <source>
        <dbReference type="ARBA" id="ARBA00006187"/>
    </source>
</evidence>